<dbReference type="PANTHER" id="PTHR31672">
    <property type="entry name" value="BNACNNG10540D PROTEIN"/>
    <property type="match status" value="1"/>
</dbReference>
<dbReference type="Proteomes" id="UP000316621">
    <property type="component" value="Chromosome 6"/>
</dbReference>
<name>A0A4Y7K403_PAPSO</name>
<dbReference type="InterPro" id="IPR050796">
    <property type="entry name" value="SCF_F-box_component"/>
</dbReference>
<evidence type="ECO:0000313" key="3">
    <source>
        <dbReference type="Proteomes" id="UP000316621"/>
    </source>
</evidence>
<dbReference type="Gramene" id="RZC66981">
    <property type="protein sequence ID" value="RZC66981"/>
    <property type="gene ID" value="C5167_010668"/>
</dbReference>
<dbReference type="Pfam" id="PF08268">
    <property type="entry name" value="FBA_3"/>
    <property type="match status" value="1"/>
</dbReference>
<dbReference type="InterPro" id="IPR013187">
    <property type="entry name" value="F-box-assoc_dom_typ3"/>
</dbReference>
<proteinExistence type="predicted"/>
<dbReference type="EMBL" id="CM010720">
    <property type="protein sequence ID" value="RZC66981.1"/>
    <property type="molecule type" value="Genomic_DNA"/>
</dbReference>
<dbReference type="InterPro" id="IPR017451">
    <property type="entry name" value="F-box-assoc_interact_dom"/>
</dbReference>
<dbReference type="OMA" id="HESEWRN"/>
<dbReference type="NCBIfam" id="TIGR01640">
    <property type="entry name" value="F_box_assoc_1"/>
    <property type="match status" value="1"/>
</dbReference>
<evidence type="ECO:0000259" key="1">
    <source>
        <dbReference type="Pfam" id="PF08268"/>
    </source>
</evidence>
<keyword evidence="3" id="KW-1185">Reference proteome</keyword>
<dbReference type="AlphaFoldDB" id="A0A4Y7K403"/>
<reference evidence="2 3" key="1">
    <citation type="journal article" date="2018" name="Science">
        <title>The opium poppy genome and morphinan production.</title>
        <authorList>
            <person name="Guo L."/>
            <person name="Winzer T."/>
            <person name="Yang X."/>
            <person name="Li Y."/>
            <person name="Ning Z."/>
            <person name="He Z."/>
            <person name="Teodor R."/>
            <person name="Lu Y."/>
            <person name="Bowser T.A."/>
            <person name="Graham I.A."/>
            <person name="Ye K."/>
        </authorList>
    </citation>
    <scope>NUCLEOTIDE SEQUENCE [LARGE SCALE GENOMIC DNA]</scope>
    <source>
        <strain evidence="3">cv. HN1</strain>
        <tissue evidence="2">Leaves</tissue>
    </source>
</reference>
<dbReference type="PANTHER" id="PTHR31672:SF13">
    <property type="entry name" value="F-BOX PROTEIN CPR30-LIKE"/>
    <property type="match status" value="1"/>
</dbReference>
<accession>A0A4Y7K403</accession>
<gene>
    <name evidence="2" type="ORF">C5167_010668</name>
</gene>
<sequence length="301" mass="34432">MNHPLISRDDYGRYGAFNDPLYICNPVTREYILLPICGEKCRRNVFGFGYNDKTNEYKVVRISYESDEHTEPGQVQVYTIGAGTGWRNKGEIAYSLQTNNSHSPGVHADGEIYWLHQKILPWKAEVPGKLMKSNFDRIVAFNLADEVFRLLPMLPDYPLLPGDPNFALPCYYRIQVLGGCLCYMRLEGSADVWSFNKKNDSSGGSFNEKEEDSSNWSLAGTLQSERDCGKDFLALTKNGEILYWDDEKTYLSYNLRTESIKELLNDVTTGLDVFETIRHEYSFVSLEALGEENVRMFGRIN</sequence>
<evidence type="ECO:0000313" key="2">
    <source>
        <dbReference type="EMBL" id="RZC66981.1"/>
    </source>
</evidence>
<protein>
    <recommendedName>
        <fullName evidence="1">F-box associated beta-propeller type 3 domain-containing protein</fullName>
    </recommendedName>
</protein>
<feature type="domain" description="F-box associated beta-propeller type 3" evidence="1">
    <location>
        <begin position="22"/>
        <end position="118"/>
    </location>
</feature>
<organism evidence="2 3">
    <name type="scientific">Papaver somniferum</name>
    <name type="common">Opium poppy</name>
    <dbReference type="NCBI Taxonomy" id="3469"/>
    <lineage>
        <taxon>Eukaryota</taxon>
        <taxon>Viridiplantae</taxon>
        <taxon>Streptophyta</taxon>
        <taxon>Embryophyta</taxon>
        <taxon>Tracheophyta</taxon>
        <taxon>Spermatophyta</taxon>
        <taxon>Magnoliopsida</taxon>
        <taxon>Ranunculales</taxon>
        <taxon>Papaveraceae</taxon>
        <taxon>Papaveroideae</taxon>
        <taxon>Papaver</taxon>
    </lineage>
</organism>